<dbReference type="Gene3D" id="3.40.50.2020">
    <property type="match status" value="1"/>
</dbReference>
<dbReference type="InterPro" id="IPR000836">
    <property type="entry name" value="PRTase_dom"/>
</dbReference>
<accession>A0A0N9HX14</accession>
<keyword evidence="2" id="KW-0660">Purine salvage</keyword>
<dbReference type="EMBL" id="CP012752">
    <property type="protein sequence ID" value="ALG11948.1"/>
    <property type="molecule type" value="Genomic_DNA"/>
</dbReference>
<dbReference type="Proteomes" id="UP000063699">
    <property type="component" value="Chromosome"/>
</dbReference>
<evidence type="ECO:0000259" key="3">
    <source>
        <dbReference type="Pfam" id="PF00156"/>
    </source>
</evidence>
<keyword evidence="4" id="KW-0328">Glycosyltransferase</keyword>
<name>A0A0N9HX14_9PSEU</name>
<dbReference type="SUPFAM" id="SSF53271">
    <property type="entry name" value="PRTase-like"/>
    <property type="match status" value="1"/>
</dbReference>
<dbReference type="KEGG" id="kphy:AOZ06_38305"/>
<gene>
    <name evidence="4" type="ORF">AOZ06_38305</name>
</gene>
<dbReference type="PANTHER" id="PTHR43864">
    <property type="entry name" value="HYPOXANTHINE/GUANINE PHOSPHORIBOSYLTRANSFERASE"/>
    <property type="match status" value="1"/>
</dbReference>
<evidence type="ECO:0000256" key="1">
    <source>
        <dbReference type="ARBA" id="ARBA00022679"/>
    </source>
</evidence>
<dbReference type="STRING" id="860235.AOZ06_38305"/>
<evidence type="ECO:0000313" key="4">
    <source>
        <dbReference type="EMBL" id="ALG11948.1"/>
    </source>
</evidence>
<dbReference type="InterPro" id="IPR029057">
    <property type="entry name" value="PRTase-like"/>
</dbReference>
<dbReference type="AlphaFoldDB" id="A0A0N9HX14"/>
<reference evidence="4 5" key="1">
    <citation type="submission" date="2015-07" db="EMBL/GenBank/DDBJ databases">
        <title>Genome sequencing of Kibdelosporangium phytohabitans.</title>
        <authorList>
            <person name="Qin S."/>
            <person name="Xing K."/>
        </authorList>
    </citation>
    <scope>NUCLEOTIDE SEQUENCE [LARGE SCALE GENOMIC DNA]</scope>
    <source>
        <strain evidence="4 5">KLBMP1111</strain>
    </source>
</reference>
<keyword evidence="1 4" id="KW-0808">Transferase</keyword>
<sequence length="187" mass="21192">MRTEPDVTSEVRDRLRRVFFWHSDRTDESWYADMTSWWRSPTLLRSLGPALASLFRDGQPTVVLGVESSGCLLGPLVAVDLGIGFVEVRKRREQVVDSDAWRERRSPPDYSNRHRTLAFRKRLVGPADRVLVVDDWITTGGQVSGVRSLVHDAEATWLGAAVVVDALMSNETRRLLGVRSLLHIRDL</sequence>
<organism evidence="4 5">
    <name type="scientific">Kibdelosporangium phytohabitans</name>
    <dbReference type="NCBI Taxonomy" id="860235"/>
    <lineage>
        <taxon>Bacteria</taxon>
        <taxon>Bacillati</taxon>
        <taxon>Actinomycetota</taxon>
        <taxon>Actinomycetes</taxon>
        <taxon>Pseudonocardiales</taxon>
        <taxon>Pseudonocardiaceae</taxon>
        <taxon>Kibdelosporangium</taxon>
    </lineage>
</organism>
<proteinExistence type="predicted"/>
<keyword evidence="5" id="KW-1185">Reference proteome</keyword>
<dbReference type="GO" id="GO:0016757">
    <property type="term" value="F:glycosyltransferase activity"/>
    <property type="evidence" value="ECO:0007669"/>
    <property type="project" value="UniProtKB-KW"/>
</dbReference>
<dbReference type="RefSeq" id="WP_054293844.1">
    <property type="nucleotide sequence ID" value="NZ_CP012752.1"/>
</dbReference>
<dbReference type="PANTHER" id="PTHR43864:SF1">
    <property type="entry name" value="XANTHINE PHOSPHORIBOSYLTRANSFERASE"/>
    <property type="match status" value="1"/>
</dbReference>
<dbReference type="CDD" id="cd06223">
    <property type="entry name" value="PRTases_typeI"/>
    <property type="match status" value="1"/>
</dbReference>
<dbReference type="Pfam" id="PF00156">
    <property type="entry name" value="Pribosyltran"/>
    <property type="match status" value="1"/>
</dbReference>
<dbReference type="InterPro" id="IPR050118">
    <property type="entry name" value="Pur/Pyrimidine_PRTase"/>
</dbReference>
<evidence type="ECO:0000313" key="5">
    <source>
        <dbReference type="Proteomes" id="UP000063699"/>
    </source>
</evidence>
<evidence type="ECO:0000256" key="2">
    <source>
        <dbReference type="ARBA" id="ARBA00022726"/>
    </source>
</evidence>
<dbReference type="GO" id="GO:0006166">
    <property type="term" value="P:purine ribonucleoside salvage"/>
    <property type="evidence" value="ECO:0007669"/>
    <property type="project" value="UniProtKB-KW"/>
</dbReference>
<dbReference type="OrthoDB" id="7740853at2"/>
<protein>
    <submittedName>
        <fullName evidence="4">Adenine phosphoribosyltransferase</fullName>
    </submittedName>
</protein>
<feature type="domain" description="Phosphoribosyltransferase" evidence="3">
    <location>
        <begin position="46"/>
        <end position="167"/>
    </location>
</feature>